<evidence type="ECO:0000313" key="6">
    <source>
        <dbReference type="Proteomes" id="UP001604267"/>
    </source>
</evidence>
<dbReference type="InterPro" id="IPR050204">
    <property type="entry name" value="AraC_XylS_family_regulators"/>
</dbReference>
<dbReference type="PROSITE" id="PS01124">
    <property type="entry name" value="HTH_ARAC_FAMILY_2"/>
    <property type="match status" value="1"/>
</dbReference>
<dbReference type="Pfam" id="PF14525">
    <property type="entry name" value="AraC_binding_2"/>
    <property type="match status" value="1"/>
</dbReference>
<dbReference type="RefSeq" id="WP_392819798.1">
    <property type="nucleotide sequence ID" value="NZ_JBICYV010000013.1"/>
</dbReference>
<name>A0ABW7B9B7_9ACTN</name>
<keyword evidence="2" id="KW-0238">DNA-binding</keyword>
<feature type="domain" description="HTH araC/xylS-type" evidence="4">
    <location>
        <begin position="215"/>
        <end position="318"/>
    </location>
</feature>
<accession>A0ABW7B9B7</accession>
<dbReference type="Pfam" id="PF12833">
    <property type="entry name" value="HTH_18"/>
    <property type="match status" value="1"/>
</dbReference>
<proteinExistence type="predicted"/>
<gene>
    <name evidence="5" type="ORF">ACGFZB_25760</name>
</gene>
<evidence type="ECO:0000256" key="2">
    <source>
        <dbReference type="ARBA" id="ARBA00023125"/>
    </source>
</evidence>
<sequence length="330" mass="37043">MFRSEDVPAEERFDHWRKLLDQSRSSKVTSSYAADFRAECRRLELGPTTVLAMSCAPARYRRSTRMVQYSDAEQYHLSLLLDGEAELDHAGRTHVFGPGDWHLVDNSRPYDLRLADDGGGRGAKAVGLDLPKALLPIPSHQVHRLLGRRLPGHEGIGALLTEYVLGVERQAGDLRSVDAPRLGTVVLDLLSTWIAQLLETEAAIPPEARHSARMESIMAFIRRNLHDPCLTPPAIAAAHHISLSYLHRIFRQHTRGESVAAWIRRQRLEGTLRDLADPALRDTPIHLIGTRWGLTRASDFTRAFRTAYGLSPRAFRLQAFSTYQSPATRP</sequence>
<evidence type="ECO:0000313" key="5">
    <source>
        <dbReference type="EMBL" id="MFG3013784.1"/>
    </source>
</evidence>
<evidence type="ECO:0000256" key="3">
    <source>
        <dbReference type="ARBA" id="ARBA00023163"/>
    </source>
</evidence>
<keyword evidence="6" id="KW-1185">Reference proteome</keyword>
<comment type="caution">
    <text evidence="5">The sequence shown here is derived from an EMBL/GenBank/DDBJ whole genome shotgun (WGS) entry which is preliminary data.</text>
</comment>
<dbReference type="InterPro" id="IPR018060">
    <property type="entry name" value="HTH_AraC"/>
</dbReference>
<protein>
    <submittedName>
        <fullName evidence="5">Helix-turn-helix domain-containing protein</fullName>
    </submittedName>
</protein>
<dbReference type="PANTHER" id="PTHR46796">
    <property type="entry name" value="HTH-TYPE TRANSCRIPTIONAL ACTIVATOR RHAS-RELATED"/>
    <property type="match status" value="1"/>
</dbReference>
<dbReference type="PANTHER" id="PTHR46796:SF6">
    <property type="entry name" value="ARAC SUBFAMILY"/>
    <property type="match status" value="1"/>
</dbReference>
<evidence type="ECO:0000259" key="4">
    <source>
        <dbReference type="PROSITE" id="PS01124"/>
    </source>
</evidence>
<dbReference type="Proteomes" id="UP001604267">
    <property type="component" value="Unassembled WGS sequence"/>
</dbReference>
<keyword evidence="3" id="KW-0804">Transcription</keyword>
<dbReference type="EMBL" id="JBICYV010000013">
    <property type="protein sequence ID" value="MFG3013784.1"/>
    <property type="molecule type" value="Genomic_DNA"/>
</dbReference>
<dbReference type="SMART" id="SM00342">
    <property type="entry name" value="HTH_ARAC"/>
    <property type="match status" value="1"/>
</dbReference>
<organism evidence="5 6">
    <name type="scientific">Streptomyces cinerochromogenes</name>
    <dbReference type="NCBI Taxonomy" id="66422"/>
    <lineage>
        <taxon>Bacteria</taxon>
        <taxon>Bacillati</taxon>
        <taxon>Actinomycetota</taxon>
        <taxon>Actinomycetes</taxon>
        <taxon>Kitasatosporales</taxon>
        <taxon>Streptomycetaceae</taxon>
        <taxon>Streptomyces</taxon>
    </lineage>
</organism>
<dbReference type="InterPro" id="IPR035418">
    <property type="entry name" value="AraC-bd_2"/>
</dbReference>
<dbReference type="Gene3D" id="1.10.10.60">
    <property type="entry name" value="Homeodomain-like"/>
    <property type="match status" value="1"/>
</dbReference>
<reference evidence="5 6" key="1">
    <citation type="submission" date="2024-10" db="EMBL/GenBank/DDBJ databases">
        <title>The Natural Products Discovery Center: Release of the First 8490 Sequenced Strains for Exploring Actinobacteria Biosynthetic Diversity.</title>
        <authorList>
            <person name="Kalkreuter E."/>
            <person name="Kautsar S.A."/>
            <person name="Yang D."/>
            <person name="Bader C.D."/>
            <person name="Teijaro C.N."/>
            <person name="Fluegel L."/>
            <person name="Davis C.M."/>
            <person name="Simpson J.R."/>
            <person name="Lauterbach L."/>
            <person name="Steele A.D."/>
            <person name="Gui C."/>
            <person name="Meng S."/>
            <person name="Li G."/>
            <person name="Viehrig K."/>
            <person name="Ye F."/>
            <person name="Su P."/>
            <person name="Kiefer A.F."/>
            <person name="Nichols A."/>
            <person name="Cepeda A.J."/>
            <person name="Yan W."/>
            <person name="Fan B."/>
            <person name="Jiang Y."/>
            <person name="Adhikari A."/>
            <person name="Zheng C.-J."/>
            <person name="Schuster L."/>
            <person name="Cowan T.M."/>
            <person name="Smanski M.J."/>
            <person name="Chevrette M.G."/>
            <person name="De Carvalho L.P.S."/>
            <person name="Shen B."/>
        </authorList>
    </citation>
    <scope>NUCLEOTIDE SEQUENCE [LARGE SCALE GENOMIC DNA]</scope>
    <source>
        <strain evidence="5 6">NPDC048320</strain>
    </source>
</reference>
<keyword evidence="1" id="KW-0805">Transcription regulation</keyword>
<evidence type="ECO:0000256" key="1">
    <source>
        <dbReference type="ARBA" id="ARBA00023015"/>
    </source>
</evidence>